<gene>
    <name evidence="6" type="ORF">CW311_08275</name>
</gene>
<evidence type="ECO:0000259" key="5">
    <source>
        <dbReference type="SMART" id="SM00014"/>
    </source>
</evidence>
<reference evidence="6 7" key="1">
    <citation type="submission" date="2017-12" db="EMBL/GenBank/DDBJ databases">
        <title>Draft Genome sequences of multiple microbial strains isolated from spacecraft associated surfaces.</title>
        <authorList>
            <person name="Seuylemezian A."/>
            <person name="Vaishampayan P."/>
            <person name="Venkateswaran K."/>
        </authorList>
    </citation>
    <scope>NUCLEOTIDE SEQUENCE [LARGE SCALE GENOMIC DNA]</scope>
    <source>
        <strain evidence="6 7">2P01AA</strain>
    </source>
</reference>
<proteinExistence type="predicted"/>
<feature type="transmembrane region" description="Helical" evidence="4">
    <location>
        <begin position="27"/>
        <end position="49"/>
    </location>
</feature>
<feature type="transmembrane region" description="Helical" evidence="4">
    <location>
        <begin position="127"/>
        <end position="145"/>
    </location>
</feature>
<dbReference type="Gene3D" id="1.20.144.10">
    <property type="entry name" value="Phosphatidic acid phosphatase type 2/haloperoxidase"/>
    <property type="match status" value="1"/>
</dbReference>
<keyword evidence="4" id="KW-1133">Transmembrane helix</keyword>
<dbReference type="PANTHER" id="PTHR14969">
    <property type="entry name" value="SPHINGOSINE-1-PHOSPHATE PHOSPHOHYDROLASE"/>
    <property type="match status" value="1"/>
</dbReference>
<dbReference type="Proteomes" id="UP000233553">
    <property type="component" value="Unassembled WGS sequence"/>
</dbReference>
<dbReference type="AlphaFoldDB" id="A0A2N0WFH5"/>
<organism evidence="6 7">
    <name type="scientific">Acinetobacter proteolyticus</name>
    <dbReference type="NCBI Taxonomy" id="1776741"/>
    <lineage>
        <taxon>Bacteria</taxon>
        <taxon>Pseudomonadati</taxon>
        <taxon>Pseudomonadota</taxon>
        <taxon>Gammaproteobacteria</taxon>
        <taxon>Moraxellales</taxon>
        <taxon>Moraxellaceae</taxon>
        <taxon>Acinetobacter</taxon>
    </lineage>
</organism>
<dbReference type="SMART" id="SM00014">
    <property type="entry name" value="acidPPc"/>
    <property type="match status" value="1"/>
</dbReference>
<dbReference type="EC" id="3.6.1.27" evidence="1"/>
<feature type="transmembrane region" description="Helical" evidence="4">
    <location>
        <begin position="151"/>
        <end position="169"/>
    </location>
</feature>
<dbReference type="RefSeq" id="WP_101236230.1">
    <property type="nucleotide sequence ID" value="NZ_PISJ01000012.1"/>
</dbReference>
<evidence type="ECO:0000313" key="7">
    <source>
        <dbReference type="Proteomes" id="UP000233553"/>
    </source>
</evidence>
<evidence type="ECO:0000256" key="4">
    <source>
        <dbReference type="SAM" id="Phobius"/>
    </source>
</evidence>
<keyword evidence="4" id="KW-0812">Transmembrane</keyword>
<dbReference type="GO" id="GO:0005886">
    <property type="term" value="C:plasma membrane"/>
    <property type="evidence" value="ECO:0007669"/>
    <property type="project" value="InterPro"/>
</dbReference>
<sequence>MSIETIDVSLFNWINSAATQNPILDKAALFASHNLIAVLFVFLIASLFFKDKKYRVQFIKMLITIVASLLVTQFIHAVYYHPRPFDLGIGHILTGHGSSSSFPSQHTLTVATIAFSYLLSGYRKIGSAAFLLALIVGWSRIYIGVHFPFDVLGSFVIAFILVLGMTVIFKEFIFKAKKTVPISVVD</sequence>
<dbReference type="EMBL" id="PISJ01000012">
    <property type="protein sequence ID" value="PKF33834.1"/>
    <property type="molecule type" value="Genomic_DNA"/>
</dbReference>
<keyword evidence="4" id="KW-0472">Membrane</keyword>
<dbReference type="InterPro" id="IPR000326">
    <property type="entry name" value="PAP2/HPO"/>
</dbReference>
<comment type="caution">
    <text evidence="6">The sequence shown here is derived from an EMBL/GenBank/DDBJ whole genome shotgun (WGS) entry which is preliminary data.</text>
</comment>
<accession>A0A2N0WFH5</accession>
<evidence type="ECO:0000313" key="6">
    <source>
        <dbReference type="EMBL" id="PKF33834.1"/>
    </source>
</evidence>
<dbReference type="SUPFAM" id="SSF48317">
    <property type="entry name" value="Acid phosphatase/Vanadium-dependent haloperoxidase"/>
    <property type="match status" value="1"/>
</dbReference>
<feature type="domain" description="Phosphatidic acid phosphatase type 2/haloperoxidase" evidence="5">
    <location>
        <begin position="58"/>
        <end position="166"/>
    </location>
</feature>
<dbReference type="GO" id="GO:0050380">
    <property type="term" value="F:undecaprenyl-diphosphatase activity"/>
    <property type="evidence" value="ECO:0007669"/>
    <property type="project" value="UniProtKB-EC"/>
</dbReference>
<name>A0A2N0WFH5_9GAMM</name>
<evidence type="ECO:0000256" key="3">
    <source>
        <dbReference type="ARBA" id="ARBA00047594"/>
    </source>
</evidence>
<evidence type="ECO:0000256" key="2">
    <source>
        <dbReference type="ARBA" id="ARBA00032707"/>
    </source>
</evidence>
<protein>
    <recommendedName>
        <fullName evidence="1">undecaprenyl-diphosphate phosphatase</fullName>
        <ecNumber evidence="1">3.6.1.27</ecNumber>
    </recommendedName>
    <alternativeName>
        <fullName evidence="2">Undecaprenyl pyrophosphate phosphatase</fullName>
    </alternativeName>
</protein>
<dbReference type="Pfam" id="PF01569">
    <property type="entry name" value="PAP2"/>
    <property type="match status" value="1"/>
</dbReference>
<dbReference type="InterPro" id="IPR033879">
    <property type="entry name" value="UPP_Pase"/>
</dbReference>
<dbReference type="InterPro" id="IPR036938">
    <property type="entry name" value="PAP2/HPO_sf"/>
</dbReference>
<feature type="transmembrane region" description="Helical" evidence="4">
    <location>
        <begin position="61"/>
        <end position="82"/>
    </location>
</feature>
<dbReference type="CDD" id="cd03385">
    <property type="entry name" value="PAP2_BcrC_like"/>
    <property type="match status" value="1"/>
</dbReference>
<dbReference type="PANTHER" id="PTHR14969:SF58">
    <property type="entry name" value="UNDECAPRENYL-DIPHOSPHATASE BCRC"/>
    <property type="match status" value="1"/>
</dbReference>
<evidence type="ECO:0000256" key="1">
    <source>
        <dbReference type="ARBA" id="ARBA00012374"/>
    </source>
</evidence>
<comment type="catalytic activity">
    <reaction evidence="3">
        <text>di-trans,octa-cis-undecaprenyl diphosphate + H2O = di-trans,octa-cis-undecaprenyl phosphate + phosphate + H(+)</text>
        <dbReference type="Rhea" id="RHEA:28094"/>
        <dbReference type="ChEBI" id="CHEBI:15377"/>
        <dbReference type="ChEBI" id="CHEBI:15378"/>
        <dbReference type="ChEBI" id="CHEBI:43474"/>
        <dbReference type="ChEBI" id="CHEBI:58405"/>
        <dbReference type="ChEBI" id="CHEBI:60392"/>
        <dbReference type="EC" id="3.6.1.27"/>
    </reaction>
</comment>
<feature type="transmembrane region" description="Helical" evidence="4">
    <location>
        <begin position="102"/>
        <end position="120"/>
    </location>
</feature>